<sequence length="504" mass="56367">MKNSLITGLLALTLLGFSVAIIDWQLFRSAQTRTTNHAAQALKQTENMLDDARQATEDARVLLTSRCTPDTQQTLNELAAFLPHIRSVSLLRGEWIWCSSLLGAKTELVPYSALPRTSLMFYTDNRSPRQVSRLVYLASFPTGHVVVTLRDVYLRDSLEVPPGESPLYLQVGEQKYSWNGSLSAVGPGLTQLASARYDFGVSFEPPARFSPQRLWEQGWLLLLFSLLWSFGAALLLWRYLNKFTSPEETLKNAISQGEIVPYYQPVVNGITGEIHGYEVLARWKHPVSGFIPPDVFIPVAEKSGLILPLTHHLMMSTMRDMQTIMADVPEGLHISFNISAAHIHSPGLLDDCRTFIAAFGAKRVTLILEITEREPLELTTESRKALADLRENGVALALDDFGTGYSGLAYLNEFSVDYIKIDRSFVGRITEDPESTRLVDCVIDMAKALSLRIVAEGVETAQQLDHMNQQHITLLQGYYFWAPLPFEKLTEVLLRPGIRTAGRA</sequence>
<evidence type="ECO:0000256" key="8">
    <source>
        <dbReference type="ARBA" id="ARBA00023136"/>
    </source>
</evidence>
<comment type="catalytic activity">
    <reaction evidence="9">
        <text>3',3'-c-di-GMP + H2O = 5'-phosphoguanylyl(3'-&gt;5')guanosine + H(+)</text>
        <dbReference type="Rhea" id="RHEA:24902"/>
        <dbReference type="ChEBI" id="CHEBI:15377"/>
        <dbReference type="ChEBI" id="CHEBI:15378"/>
        <dbReference type="ChEBI" id="CHEBI:58754"/>
        <dbReference type="ChEBI" id="CHEBI:58805"/>
        <dbReference type="EC" id="3.1.4.52"/>
    </reaction>
</comment>
<evidence type="ECO:0000259" key="11">
    <source>
        <dbReference type="PROSITE" id="PS50883"/>
    </source>
</evidence>
<feature type="transmembrane region" description="Helical" evidence="10">
    <location>
        <begin position="218"/>
        <end position="237"/>
    </location>
</feature>
<evidence type="ECO:0000313" key="13">
    <source>
        <dbReference type="Proteomes" id="UP000251313"/>
    </source>
</evidence>
<accession>A0AB38FXL2</accession>
<dbReference type="InterPro" id="IPR050706">
    <property type="entry name" value="Cyclic-di-GMP_PDE-like"/>
</dbReference>
<dbReference type="InterPro" id="IPR035919">
    <property type="entry name" value="EAL_sf"/>
</dbReference>
<dbReference type="Pfam" id="PF00563">
    <property type="entry name" value="EAL"/>
    <property type="match status" value="1"/>
</dbReference>
<evidence type="ECO:0000256" key="2">
    <source>
        <dbReference type="ARBA" id="ARBA00012282"/>
    </source>
</evidence>
<dbReference type="SUPFAM" id="SSF141868">
    <property type="entry name" value="EAL domain-like"/>
    <property type="match status" value="1"/>
</dbReference>
<dbReference type="EC" id="3.1.4.52" evidence="2"/>
<evidence type="ECO:0000256" key="5">
    <source>
        <dbReference type="ARBA" id="ARBA00022692"/>
    </source>
</evidence>
<dbReference type="Pfam" id="PF12792">
    <property type="entry name" value="CSS-motif"/>
    <property type="match status" value="1"/>
</dbReference>
<dbReference type="InterPro" id="IPR024744">
    <property type="entry name" value="CSS-motif_dom"/>
</dbReference>
<keyword evidence="5 10" id="KW-0812">Transmembrane</keyword>
<reference evidence="12 13" key="1">
    <citation type="submission" date="2018-06" db="EMBL/GenBank/DDBJ databases">
        <authorList>
            <consortium name="Pathogen Informatics"/>
            <person name="Doyle S."/>
        </authorList>
    </citation>
    <scope>NUCLEOTIDE SEQUENCE [LARGE SCALE GENOMIC DNA]</scope>
    <source>
        <strain evidence="12 13">NCTC11967</strain>
    </source>
</reference>
<dbReference type="GO" id="GO:0071111">
    <property type="term" value="F:cyclic-guanylate-specific phosphodiesterase activity"/>
    <property type="evidence" value="ECO:0007669"/>
    <property type="project" value="UniProtKB-EC"/>
</dbReference>
<comment type="caution">
    <text evidence="12">The sequence shown here is derived from an EMBL/GenBank/DDBJ whole genome shotgun (WGS) entry which is preliminary data.</text>
</comment>
<dbReference type="AlphaFoldDB" id="A0AB38FXL2"/>
<dbReference type="Gene3D" id="3.20.20.450">
    <property type="entry name" value="EAL domain"/>
    <property type="match status" value="1"/>
</dbReference>
<dbReference type="FunFam" id="3.20.20.450:FF:000001">
    <property type="entry name" value="Cyclic di-GMP phosphodiesterase yahA"/>
    <property type="match status" value="1"/>
</dbReference>
<dbReference type="PANTHER" id="PTHR33121:SF81">
    <property type="entry name" value="CYCLIC DI-GMP PHOSPHODIESTERASE PDEB-RELATED"/>
    <property type="match status" value="1"/>
</dbReference>
<name>A0AB38FXL2_9ENTR</name>
<dbReference type="GO" id="GO:0005886">
    <property type="term" value="C:plasma membrane"/>
    <property type="evidence" value="ECO:0007669"/>
    <property type="project" value="UniProtKB-SubCell"/>
</dbReference>
<evidence type="ECO:0000313" key="12">
    <source>
        <dbReference type="EMBL" id="SQA63496.1"/>
    </source>
</evidence>
<dbReference type="EMBL" id="UAVL01000011">
    <property type="protein sequence ID" value="SQA63496.1"/>
    <property type="molecule type" value="Genomic_DNA"/>
</dbReference>
<feature type="domain" description="EAL" evidence="11">
    <location>
        <begin position="243"/>
        <end position="497"/>
    </location>
</feature>
<evidence type="ECO:0000256" key="9">
    <source>
        <dbReference type="ARBA" id="ARBA00034290"/>
    </source>
</evidence>
<evidence type="ECO:0000256" key="1">
    <source>
        <dbReference type="ARBA" id="ARBA00004651"/>
    </source>
</evidence>
<evidence type="ECO:0000256" key="7">
    <source>
        <dbReference type="ARBA" id="ARBA00022989"/>
    </source>
</evidence>
<evidence type="ECO:0000256" key="4">
    <source>
        <dbReference type="ARBA" id="ARBA00022636"/>
    </source>
</evidence>
<keyword evidence="3" id="KW-1003">Cell membrane</keyword>
<keyword evidence="6" id="KW-0378">Hydrolase</keyword>
<dbReference type="PANTHER" id="PTHR33121">
    <property type="entry name" value="CYCLIC DI-GMP PHOSPHODIESTERASE PDEF"/>
    <property type="match status" value="1"/>
</dbReference>
<protein>
    <recommendedName>
        <fullName evidence="2">cyclic-guanylate-specific phosphodiesterase</fullName>
        <ecNumber evidence="2">3.1.4.52</ecNumber>
    </recommendedName>
</protein>
<organism evidence="12 13">
    <name type="scientific">Yokenella regensburgei</name>
    <dbReference type="NCBI Taxonomy" id="158877"/>
    <lineage>
        <taxon>Bacteria</taxon>
        <taxon>Pseudomonadati</taxon>
        <taxon>Pseudomonadota</taxon>
        <taxon>Gammaproteobacteria</taxon>
        <taxon>Enterobacterales</taxon>
        <taxon>Enterobacteriaceae</taxon>
        <taxon>Yokenella</taxon>
    </lineage>
</organism>
<dbReference type="SMART" id="SM00052">
    <property type="entry name" value="EAL"/>
    <property type="match status" value="1"/>
</dbReference>
<gene>
    <name evidence="12" type="primary">ycgG_3</name>
    <name evidence="12" type="ORF">NCTC11967_02539</name>
</gene>
<dbReference type="RefSeq" id="WP_038252749.1">
    <property type="nucleotide sequence ID" value="NZ_CP050811.1"/>
</dbReference>
<keyword evidence="4" id="KW-0973">c-di-GMP</keyword>
<keyword evidence="8 10" id="KW-0472">Membrane</keyword>
<keyword evidence="7 10" id="KW-1133">Transmembrane helix</keyword>
<dbReference type="InterPro" id="IPR001633">
    <property type="entry name" value="EAL_dom"/>
</dbReference>
<dbReference type="PROSITE" id="PS50883">
    <property type="entry name" value="EAL"/>
    <property type="match status" value="1"/>
</dbReference>
<proteinExistence type="predicted"/>
<evidence type="ECO:0000256" key="6">
    <source>
        <dbReference type="ARBA" id="ARBA00022801"/>
    </source>
</evidence>
<evidence type="ECO:0000256" key="10">
    <source>
        <dbReference type="SAM" id="Phobius"/>
    </source>
</evidence>
<comment type="subcellular location">
    <subcellularLocation>
        <location evidence="1">Cell membrane</location>
        <topology evidence="1">Multi-pass membrane protein</topology>
    </subcellularLocation>
</comment>
<dbReference type="Proteomes" id="UP000251313">
    <property type="component" value="Unassembled WGS sequence"/>
</dbReference>
<dbReference type="CDD" id="cd01948">
    <property type="entry name" value="EAL"/>
    <property type="match status" value="1"/>
</dbReference>
<evidence type="ECO:0000256" key="3">
    <source>
        <dbReference type="ARBA" id="ARBA00022475"/>
    </source>
</evidence>